<dbReference type="STRING" id="1666911.HLUCCA11_20790"/>
<keyword evidence="1" id="KW-0732">Signal</keyword>
<protein>
    <submittedName>
        <fullName evidence="2">Prokaryotic membrane lipoprotein lipid attachment site</fullName>
    </submittedName>
</protein>
<accession>A0A0P8BV43</accession>
<evidence type="ECO:0000256" key="1">
    <source>
        <dbReference type="SAM" id="SignalP"/>
    </source>
</evidence>
<feature type="chain" id="PRO_5006148606" evidence="1">
    <location>
        <begin position="34"/>
        <end position="172"/>
    </location>
</feature>
<name>A0A0P8BV43_9CYAN</name>
<keyword evidence="2" id="KW-0449">Lipoprotein</keyword>
<organism evidence="2 3">
    <name type="scientific">Phormidesmis priestleyi Ana</name>
    <dbReference type="NCBI Taxonomy" id="1666911"/>
    <lineage>
        <taxon>Bacteria</taxon>
        <taxon>Bacillati</taxon>
        <taxon>Cyanobacteriota</taxon>
        <taxon>Cyanophyceae</taxon>
        <taxon>Leptolyngbyales</taxon>
        <taxon>Leptolyngbyaceae</taxon>
        <taxon>Phormidesmis</taxon>
    </lineage>
</organism>
<dbReference type="Proteomes" id="UP000050465">
    <property type="component" value="Unassembled WGS sequence"/>
</dbReference>
<evidence type="ECO:0000313" key="2">
    <source>
        <dbReference type="EMBL" id="KPQ32713.1"/>
    </source>
</evidence>
<dbReference type="AlphaFoldDB" id="A0A0P8BV43"/>
<reference evidence="2 3" key="1">
    <citation type="submission" date="2015-09" db="EMBL/GenBank/DDBJ databases">
        <title>Identification and resolution of microdiversity through metagenomic sequencing of parallel consortia.</title>
        <authorList>
            <person name="Nelson W.C."/>
            <person name="Romine M.F."/>
            <person name="Lindemann S.R."/>
        </authorList>
    </citation>
    <scope>NUCLEOTIDE SEQUENCE [LARGE SCALE GENOMIC DNA]</scope>
    <source>
        <strain evidence="2">Ana</strain>
    </source>
</reference>
<feature type="signal peptide" evidence="1">
    <location>
        <begin position="1"/>
        <end position="33"/>
    </location>
</feature>
<proteinExistence type="predicted"/>
<gene>
    <name evidence="2" type="ORF">HLUCCA11_20790</name>
</gene>
<dbReference type="PROSITE" id="PS51257">
    <property type="entry name" value="PROKAR_LIPOPROTEIN"/>
    <property type="match status" value="1"/>
</dbReference>
<comment type="caution">
    <text evidence="2">The sequence shown here is derived from an EMBL/GenBank/DDBJ whole genome shotgun (WGS) entry which is preliminary data.</text>
</comment>
<evidence type="ECO:0000313" key="3">
    <source>
        <dbReference type="Proteomes" id="UP000050465"/>
    </source>
</evidence>
<sequence>MKTALRRISKIKKISSKKISSAVAFSFMAIALAACDPQSGVRLDSVETEVPVPEEQAEVPVESEVGGNEVSNNVDINTLIGETVTVSTKVTETISPNLFTVYDIESLQGQELLAVTDLPIPEMGTNIEVTGDILEMDEAAIQEAYNVVLEPEVVEAYAGKPYLAVKAIEAVD</sequence>
<dbReference type="EMBL" id="LJZR01000048">
    <property type="protein sequence ID" value="KPQ32713.1"/>
    <property type="molecule type" value="Genomic_DNA"/>
</dbReference>